<keyword evidence="5" id="KW-0808">Transferase</keyword>
<reference evidence="5 6" key="1">
    <citation type="submission" date="2022-12" db="EMBL/GenBank/DDBJ databases">
        <title>Metagenome assembled genome from gulf of manar.</title>
        <authorList>
            <person name="Kohli P."/>
            <person name="Pk S."/>
            <person name="Venkata Ramana C."/>
            <person name="Sasikala C."/>
        </authorList>
    </citation>
    <scope>NUCLEOTIDE SEQUENCE [LARGE SCALE GENOMIC DNA]</scope>
    <source>
        <strain evidence="5">JB008</strain>
    </source>
</reference>
<dbReference type="Pfam" id="PF16927">
    <property type="entry name" value="HisKA_7TM"/>
    <property type="match status" value="1"/>
</dbReference>
<dbReference type="InterPro" id="IPR031621">
    <property type="entry name" value="HisKA_7TM"/>
</dbReference>
<dbReference type="Pfam" id="PF00990">
    <property type="entry name" value="GGDEF"/>
    <property type="match status" value="1"/>
</dbReference>
<dbReference type="InterPro" id="IPR029787">
    <property type="entry name" value="Nucleotide_cyclase"/>
</dbReference>
<evidence type="ECO:0000259" key="4">
    <source>
        <dbReference type="PROSITE" id="PS50887"/>
    </source>
</evidence>
<dbReference type="SUPFAM" id="SSF55073">
    <property type="entry name" value="Nucleotide cyclase"/>
    <property type="match status" value="1"/>
</dbReference>
<dbReference type="GO" id="GO:0043709">
    <property type="term" value="P:cell adhesion involved in single-species biofilm formation"/>
    <property type="evidence" value="ECO:0007669"/>
    <property type="project" value="TreeGrafter"/>
</dbReference>
<organism evidence="5 6">
    <name type="scientific">Candidatus Thalassospirochaeta sargassi</name>
    <dbReference type="NCBI Taxonomy" id="3119039"/>
    <lineage>
        <taxon>Bacteria</taxon>
        <taxon>Pseudomonadati</taxon>
        <taxon>Spirochaetota</taxon>
        <taxon>Spirochaetia</taxon>
        <taxon>Spirochaetales</taxon>
        <taxon>Spirochaetaceae</taxon>
        <taxon>Candidatus Thalassospirochaeta</taxon>
    </lineage>
</organism>
<dbReference type="AlphaFoldDB" id="A0AAJ1IHZ0"/>
<accession>A0AAJ1IHZ0</accession>
<evidence type="ECO:0000313" key="6">
    <source>
        <dbReference type="Proteomes" id="UP001221217"/>
    </source>
</evidence>
<dbReference type="InterPro" id="IPR000160">
    <property type="entry name" value="GGDEF_dom"/>
</dbReference>
<sequence length="507" mass="57043">MNNLILPMEIAFILVFSSAMIFFLASWTYGRRKKVAGAYELSFFLFATGLYSSGYALEITSSTLEEVFWALRLQFIGLPFLSFSFLVFSLRFVGGKTLPGIVKRLLLVIPIVTTVLVLTIEKHSWFYRDAYISFSGRFPVLEYEPGPWYGVNFLYLIIISLISEFVLVYGVVKSRSVKRKQCILVLISGILPSSSGILTPERFYGIDLQPFMLTGTCILIAVALFRYGMLELVPHARDTAVDSIDEMLLVTDSAGILLDMNASAAKSELFGEIKVGDPLKLFNEFASRSDKEGEAVRHRFEFGDRTYDIHMHQVDSGSINRGGWAIIIRDITEIFSLMNKLEHQAIYDDLTGLFNRRHIMELANRELDIARRGGRTLTVILMDIDKFKDINDTYGHITGDTVLKELGRVLHKAMRVSDQVGRYGGEEFIIICPETNPDAGIAVAERLRESIEKISFNFEGEKVVVTASFGVFTAAVDSEAILDPFLANADRALYRAKELGRNRVETI</sequence>
<dbReference type="PANTHER" id="PTHR45138">
    <property type="entry name" value="REGULATORY COMPONENTS OF SENSORY TRANSDUCTION SYSTEM"/>
    <property type="match status" value="1"/>
</dbReference>
<dbReference type="PROSITE" id="PS50887">
    <property type="entry name" value="GGDEF"/>
    <property type="match status" value="1"/>
</dbReference>
<feature type="domain" description="GGDEF" evidence="4">
    <location>
        <begin position="375"/>
        <end position="507"/>
    </location>
</feature>
<feature type="transmembrane region" description="Helical" evidence="3">
    <location>
        <begin position="211"/>
        <end position="229"/>
    </location>
</feature>
<feature type="transmembrane region" description="Helical" evidence="3">
    <location>
        <begin position="182"/>
        <end position="199"/>
    </location>
</feature>
<evidence type="ECO:0000256" key="1">
    <source>
        <dbReference type="ARBA" id="ARBA00012528"/>
    </source>
</evidence>
<dbReference type="FunFam" id="3.30.70.270:FF:000001">
    <property type="entry name" value="Diguanylate cyclase domain protein"/>
    <property type="match status" value="1"/>
</dbReference>
<keyword evidence="3" id="KW-0812">Transmembrane</keyword>
<keyword evidence="3" id="KW-1133">Transmembrane helix</keyword>
<gene>
    <name evidence="5" type="ORF">PQJ61_16140</name>
</gene>
<dbReference type="NCBIfam" id="TIGR00254">
    <property type="entry name" value="GGDEF"/>
    <property type="match status" value="1"/>
</dbReference>
<evidence type="ECO:0000256" key="2">
    <source>
        <dbReference type="ARBA" id="ARBA00034247"/>
    </source>
</evidence>
<dbReference type="CDD" id="cd01949">
    <property type="entry name" value="GGDEF"/>
    <property type="match status" value="1"/>
</dbReference>
<dbReference type="SMART" id="SM00267">
    <property type="entry name" value="GGDEF"/>
    <property type="match status" value="1"/>
</dbReference>
<feature type="transmembrane region" description="Helical" evidence="3">
    <location>
        <begin position="147"/>
        <end position="170"/>
    </location>
</feature>
<dbReference type="Gene3D" id="3.30.70.270">
    <property type="match status" value="1"/>
</dbReference>
<proteinExistence type="predicted"/>
<dbReference type="GO" id="GO:0052621">
    <property type="term" value="F:diguanylate cyclase activity"/>
    <property type="evidence" value="ECO:0007669"/>
    <property type="project" value="UniProtKB-EC"/>
</dbReference>
<comment type="catalytic activity">
    <reaction evidence="2">
        <text>2 GTP = 3',3'-c-di-GMP + 2 diphosphate</text>
        <dbReference type="Rhea" id="RHEA:24898"/>
        <dbReference type="ChEBI" id="CHEBI:33019"/>
        <dbReference type="ChEBI" id="CHEBI:37565"/>
        <dbReference type="ChEBI" id="CHEBI:58805"/>
        <dbReference type="EC" id="2.7.7.65"/>
    </reaction>
</comment>
<evidence type="ECO:0000313" key="5">
    <source>
        <dbReference type="EMBL" id="MDC7228293.1"/>
    </source>
</evidence>
<comment type="caution">
    <text evidence="5">The sequence shown here is derived from an EMBL/GenBank/DDBJ whole genome shotgun (WGS) entry which is preliminary data.</text>
</comment>
<keyword evidence="3" id="KW-0472">Membrane</keyword>
<dbReference type="InterPro" id="IPR050469">
    <property type="entry name" value="Diguanylate_Cyclase"/>
</dbReference>
<evidence type="ECO:0000256" key="3">
    <source>
        <dbReference type="SAM" id="Phobius"/>
    </source>
</evidence>
<dbReference type="GO" id="GO:1902201">
    <property type="term" value="P:negative regulation of bacterial-type flagellum-dependent cell motility"/>
    <property type="evidence" value="ECO:0007669"/>
    <property type="project" value="TreeGrafter"/>
</dbReference>
<feature type="transmembrane region" description="Helical" evidence="3">
    <location>
        <begin position="69"/>
        <end position="93"/>
    </location>
</feature>
<dbReference type="InterPro" id="IPR043128">
    <property type="entry name" value="Rev_trsase/Diguanyl_cyclase"/>
</dbReference>
<feature type="transmembrane region" description="Helical" evidence="3">
    <location>
        <begin position="105"/>
        <end position="127"/>
    </location>
</feature>
<protein>
    <recommendedName>
        <fullName evidence="1">diguanylate cyclase</fullName>
        <ecNumber evidence="1">2.7.7.65</ecNumber>
    </recommendedName>
</protein>
<dbReference type="EC" id="2.7.7.65" evidence="1"/>
<dbReference type="GO" id="GO:0005886">
    <property type="term" value="C:plasma membrane"/>
    <property type="evidence" value="ECO:0007669"/>
    <property type="project" value="TreeGrafter"/>
</dbReference>
<dbReference type="EMBL" id="JAQQAL010000044">
    <property type="protein sequence ID" value="MDC7228293.1"/>
    <property type="molecule type" value="Genomic_DNA"/>
</dbReference>
<dbReference type="Proteomes" id="UP001221217">
    <property type="component" value="Unassembled WGS sequence"/>
</dbReference>
<dbReference type="PANTHER" id="PTHR45138:SF9">
    <property type="entry name" value="DIGUANYLATE CYCLASE DGCM-RELATED"/>
    <property type="match status" value="1"/>
</dbReference>
<feature type="transmembrane region" description="Helical" evidence="3">
    <location>
        <begin position="37"/>
        <end position="57"/>
    </location>
</feature>
<feature type="transmembrane region" description="Helical" evidence="3">
    <location>
        <begin position="6"/>
        <end position="25"/>
    </location>
</feature>
<keyword evidence="5" id="KW-0548">Nucleotidyltransferase</keyword>
<name>A0AAJ1IHZ0_9SPIO</name>